<accession>A0A7X0JTT1</accession>
<keyword evidence="2" id="KW-1185">Reference proteome</keyword>
<dbReference type="InterPro" id="IPR011008">
    <property type="entry name" value="Dimeric_a/b-barrel"/>
</dbReference>
<organism evidence="1 2">
    <name type="scientific">Pseudoteredinibacter isoporae</name>
    <dbReference type="NCBI Taxonomy" id="570281"/>
    <lineage>
        <taxon>Bacteria</taxon>
        <taxon>Pseudomonadati</taxon>
        <taxon>Pseudomonadota</taxon>
        <taxon>Gammaproteobacteria</taxon>
        <taxon>Cellvibrionales</taxon>
        <taxon>Cellvibrionaceae</taxon>
        <taxon>Pseudoteredinibacter</taxon>
    </lineage>
</organism>
<name>A0A7X0JTT1_9GAMM</name>
<dbReference type="PANTHER" id="PTHR37828">
    <property type="entry name" value="GSR2449 PROTEIN"/>
    <property type="match status" value="1"/>
</dbReference>
<dbReference type="Gene3D" id="3.30.70.1060">
    <property type="entry name" value="Dimeric alpha+beta barrel"/>
    <property type="match status" value="1"/>
</dbReference>
<proteinExistence type="predicted"/>
<protein>
    <submittedName>
        <fullName evidence="1">Uncharacterized protein YciI</fullName>
    </submittedName>
</protein>
<dbReference type="EMBL" id="JACHHT010000002">
    <property type="protein sequence ID" value="MBB6522129.1"/>
    <property type="molecule type" value="Genomic_DNA"/>
</dbReference>
<dbReference type="SUPFAM" id="SSF54909">
    <property type="entry name" value="Dimeric alpha+beta barrel"/>
    <property type="match status" value="1"/>
</dbReference>
<sequence length="97" mass="10854">MFIVFLKFSEHRDRAKDFMASHKAWVKQGIDDGVFLLVGSLKGNQGGCIVASGDDHSALETRVHQDPFVIEKVVQPEIQEFTPSMSTESLSFLINED</sequence>
<dbReference type="InParanoid" id="A0A7X0JTT1"/>
<evidence type="ECO:0000313" key="1">
    <source>
        <dbReference type="EMBL" id="MBB6522129.1"/>
    </source>
</evidence>
<reference evidence="1 2" key="1">
    <citation type="submission" date="2020-08" db="EMBL/GenBank/DDBJ databases">
        <title>Genomic Encyclopedia of Type Strains, Phase IV (KMG-IV): sequencing the most valuable type-strain genomes for metagenomic binning, comparative biology and taxonomic classification.</title>
        <authorList>
            <person name="Goeker M."/>
        </authorList>
    </citation>
    <scope>NUCLEOTIDE SEQUENCE [LARGE SCALE GENOMIC DNA]</scope>
    <source>
        <strain evidence="1 2">DSM 22368</strain>
    </source>
</reference>
<dbReference type="PANTHER" id="PTHR37828:SF1">
    <property type="entry name" value="YCII-RELATED DOMAIN-CONTAINING PROTEIN"/>
    <property type="match status" value="1"/>
</dbReference>
<comment type="caution">
    <text evidence="1">The sequence shown here is derived from an EMBL/GenBank/DDBJ whole genome shotgun (WGS) entry which is preliminary data.</text>
</comment>
<dbReference type="AlphaFoldDB" id="A0A7X0JTT1"/>
<dbReference type="RefSeq" id="WP_166846677.1">
    <property type="nucleotide sequence ID" value="NZ_JAAONY010000002.1"/>
</dbReference>
<evidence type="ECO:0000313" key="2">
    <source>
        <dbReference type="Proteomes" id="UP000528457"/>
    </source>
</evidence>
<dbReference type="Proteomes" id="UP000528457">
    <property type="component" value="Unassembled WGS sequence"/>
</dbReference>
<gene>
    <name evidence="1" type="ORF">HNR48_002414</name>
</gene>